<dbReference type="SUPFAM" id="SSF51735">
    <property type="entry name" value="NAD(P)-binding Rossmann-fold domains"/>
    <property type="match status" value="1"/>
</dbReference>
<dbReference type="PRINTS" id="PR00081">
    <property type="entry name" value="GDHRDH"/>
</dbReference>
<protein>
    <submittedName>
        <fullName evidence="2">2-hydroxycyclohexanecarboxyl-CoA dehydrogenase</fullName>
        <ecNumber evidence="2">1.1.1.-</ecNumber>
    </submittedName>
</protein>
<name>A0ABU1ZTY6_9CORY</name>
<comment type="caution">
    <text evidence="2">The sequence shown here is derived from an EMBL/GenBank/DDBJ whole genome shotgun (WGS) entry which is preliminary data.</text>
</comment>
<dbReference type="Pfam" id="PF13561">
    <property type="entry name" value="adh_short_C2"/>
    <property type="match status" value="1"/>
</dbReference>
<dbReference type="GO" id="GO:0016491">
    <property type="term" value="F:oxidoreductase activity"/>
    <property type="evidence" value="ECO:0007669"/>
    <property type="project" value="UniProtKB-KW"/>
</dbReference>
<keyword evidence="2" id="KW-0560">Oxidoreductase</keyword>
<dbReference type="CDD" id="cd05233">
    <property type="entry name" value="SDR_c"/>
    <property type="match status" value="1"/>
</dbReference>
<gene>
    <name evidence="2" type="ORF">J2S39_000063</name>
</gene>
<dbReference type="EMBL" id="JAVDXZ010000001">
    <property type="protein sequence ID" value="MDR7328387.1"/>
    <property type="molecule type" value="Genomic_DNA"/>
</dbReference>
<dbReference type="PANTHER" id="PTHR42760:SF40">
    <property type="entry name" value="3-OXOACYL-[ACYL-CARRIER-PROTEIN] REDUCTASE, CHLOROPLASTIC"/>
    <property type="match status" value="1"/>
</dbReference>
<evidence type="ECO:0000256" key="1">
    <source>
        <dbReference type="ARBA" id="ARBA00006484"/>
    </source>
</evidence>
<dbReference type="InterPro" id="IPR002347">
    <property type="entry name" value="SDR_fam"/>
</dbReference>
<comment type="similarity">
    <text evidence="1">Belongs to the short-chain dehydrogenases/reductases (SDR) family.</text>
</comment>
<dbReference type="InterPro" id="IPR036291">
    <property type="entry name" value="NAD(P)-bd_dom_sf"/>
</dbReference>
<evidence type="ECO:0000313" key="2">
    <source>
        <dbReference type="EMBL" id="MDR7328387.1"/>
    </source>
</evidence>
<dbReference type="EC" id="1.1.1.-" evidence="2"/>
<keyword evidence="3" id="KW-1185">Reference proteome</keyword>
<dbReference type="Proteomes" id="UP001180840">
    <property type="component" value="Unassembled WGS sequence"/>
</dbReference>
<dbReference type="Gene3D" id="3.40.50.720">
    <property type="entry name" value="NAD(P)-binding Rossmann-like Domain"/>
    <property type="match status" value="1"/>
</dbReference>
<dbReference type="PANTHER" id="PTHR42760">
    <property type="entry name" value="SHORT-CHAIN DEHYDROGENASES/REDUCTASES FAMILY MEMBER"/>
    <property type="match status" value="1"/>
</dbReference>
<evidence type="ECO:0000313" key="3">
    <source>
        <dbReference type="Proteomes" id="UP001180840"/>
    </source>
</evidence>
<organism evidence="2 3">
    <name type="scientific">Corynebacterium guangdongense</name>
    <dbReference type="NCBI Taxonomy" id="1783348"/>
    <lineage>
        <taxon>Bacteria</taxon>
        <taxon>Bacillati</taxon>
        <taxon>Actinomycetota</taxon>
        <taxon>Actinomycetes</taxon>
        <taxon>Mycobacteriales</taxon>
        <taxon>Corynebacteriaceae</taxon>
        <taxon>Corynebacterium</taxon>
    </lineage>
</organism>
<proteinExistence type="inferred from homology"/>
<accession>A0ABU1ZTY6</accession>
<reference evidence="2" key="1">
    <citation type="submission" date="2023-07" db="EMBL/GenBank/DDBJ databases">
        <title>Sequencing the genomes of 1000 actinobacteria strains.</title>
        <authorList>
            <person name="Klenk H.-P."/>
        </authorList>
    </citation>
    <scope>NUCLEOTIDE SEQUENCE</scope>
    <source>
        <strain evidence="2">DSM 107476</strain>
    </source>
</reference>
<dbReference type="RefSeq" id="WP_290197144.1">
    <property type="nucleotide sequence ID" value="NZ_CP047654.1"/>
</dbReference>
<sequence>MTTLIVGSGGIGLAAARRIGGEPVLTYRRNEPADPPPGATLRRLDVTDPVAVAELVASVPGLDAVVVTSGHRHDFEFFAKQDPAVAEEIVATELLGPMNVVRAALGALGDRGRIVLVGSDSGKAGTLGDAASSAARAGLLGFVRSIARETARTDVTVNVVSPGPTDTGLLGELLDGDDLAAKVMRGTVAAIPKRRTAQPEEIAEAIAYFLGPNSGFTTGQVLSVSGGLTMT</sequence>